<accession>A0A382XMI4</accession>
<feature type="domain" description="M23ase beta-sheet core" evidence="1">
    <location>
        <begin position="70"/>
        <end position="186"/>
    </location>
</feature>
<feature type="non-terminal residue" evidence="2">
    <location>
        <position position="1"/>
    </location>
</feature>
<feature type="non-terminal residue" evidence="2">
    <location>
        <position position="269"/>
    </location>
</feature>
<dbReference type="InterPro" id="IPR050570">
    <property type="entry name" value="Cell_wall_metabolism_enzyme"/>
</dbReference>
<protein>
    <recommendedName>
        <fullName evidence="1">M23ase beta-sheet core domain-containing protein</fullName>
    </recommendedName>
</protein>
<organism evidence="2">
    <name type="scientific">marine metagenome</name>
    <dbReference type="NCBI Taxonomy" id="408172"/>
    <lineage>
        <taxon>unclassified sequences</taxon>
        <taxon>metagenomes</taxon>
        <taxon>ecological metagenomes</taxon>
    </lineage>
</organism>
<dbReference type="AlphaFoldDB" id="A0A382XMI4"/>
<dbReference type="CDD" id="cd12797">
    <property type="entry name" value="M23_peptidase"/>
    <property type="match status" value="1"/>
</dbReference>
<name>A0A382XMI4_9ZZZZ</name>
<dbReference type="Pfam" id="PF01551">
    <property type="entry name" value="Peptidase_M23"/>
    <property type="match status" value="1"/>
</dbReference>
<dbReference type="PANTHER" id="PTHR21666">
    <property type="entry name" value="PEPTIDASE-RELATED"/>
    <property type="match status" value="1"/>
</dbReference>
<dbReference type="EMBL" id="UINC01168677">
    <property type="protein sequence ID" value="SVD71825.1"/>
    <property type="molecule type" value="Genomic_DNA"/>
</dbReference>
<evidence type="ECO:0000313" key="2">
    <source>
        <dbReference type="EMBL" id="SVD71825.1"/>
    </source>
</evidence>
<dbReference type="GO" id="GO:0004222">
    <property type="term" value="F:metalloendopeptidase activity"/>
    <property type="evidence" value="ECO:0007669"/>
    <property type="project" value="TreeGrafter"/>
</dbReference>
<dbReference type="PANTHER" id="PTHR21666:SF270">
    <property type="entry name" value="MUREIN HYDROLASE ACTIVATOR ENVC"/>
    <property type="match status" value="1"/>
</dbReference>
<reference evidence="2" key="1">
    <citation type="submission" date="2018-05" db="EMBL/GenBank/DDBJ databases">
        <authorList>
            <person name="Lanie J.A."/>
            <person name="Ng W.-L."/>
            <person name="Kazmierczak K.M."/>
            <person name="Andrzejewski T.M."/>
            <person name="Davidsen T.M."/>
            <person name="Wayne K.J."/>
            <person name="Tettelin H."/>
            <person name="Glass J.I."/>
            <person name="Rusch D."/>
            <person name="Podicherti R."/>
            <person name="Tsui H.-C.T."/>
            <person name="Winkler M.E."/>
        </authorList>
    </citation>
    <scope>NUCLEOTIDE SEQUENCE</scope>
</reference>
<gene>
    <name evidence="2" type="ORF">METZ01_LOCUS424679</name>
</gene>
<dbReference type="Gene3D" id="2.70.70.10">
    <property type="entry name" value="Glucose Permease (Domain IIA)"/>
    <property type="match status" value="1"/>
</dbReference>
<dbReference type="InterPro" id="IPR016047">
    <property type="entry name" value="M23ase_b-sheet_dom"/>
</dbReference>
<proteinExistence type="predicted"/>
<dbReference type="InterPro" id="IPR011055">
    <property type="entry name" value="Dup_hybrid_motif"/>
</dbReference>
<evidence type="ECO:0000259" key="1">
    <source>
        <dbReference type="Pfam" id="PF01551"/>
    </source>
</evidence>
<dbReference type="SUPFAM" id="SSF51261">
    <property type="entry name" value="Duplicated hybrid motif"/>
    <property type="match status" value="1"/>
</dbReference>
<sequence>RKILTAIFAGLAALFIDGTVGSRVMAAPPALEVPVACEVGSDCFIQFYVDRDPSPEVADYRCGALSYDGHKGTDFRLVDLPAMNRGTVVLAAAAGTVRAIRDGEPDISADESTRALDGREAGNAVVISHDSGWETQYSHLMKGSVTVRTGQQVRTGQALGLIGLSGNSTFPHLHFTVRHDGKVVDPFAGDPSPDCAATGERLWTAAAAKQFAYMPGAVLLAGFAAQIPERHDVRRGAHRAREFSTLVPLLVFWVDMFGLAEGDIERLRI</sequence>